<feature type="transmembrane region" description="Helical" evidence="4">
    <location>
        <begin position="372"/>
        <end position="392"/>
    </location>
</feature>
<dbReference type="Pfam" id="PF00196">
    <property type="entry name" value="GerE"/>
    <property type="match status" value="1"/>
</dbReference>
<feature type="transmembrane region" description="Helical" evidence="4">
    <location>
        <begin position="211"/>
        <end position="231"/>
    </location>
</feature>
<evidence type="ECO:0000256" key="1">
    <source>
        <dbReference type="ARBA" id="ARBA00023015"/>
    </source>
</evidence>
<organism evidence="6 7">
    <name type="scientific">Raoultibacter timonensis</name>
    <dbReference type="NCBI Taxonomy" id="1907662"/>
    <lineage>
        <taxon>Bacteria</taxon>
        <taxon>Bacillati</taxon>
        <taxon>Actinomycetota</taxon>
        <taxon>Coriobacteriia</taxon>
        <taxon>Eggerthellales</taxon>
        <taxon>Eggerthellaceae</taxon>
        <taxon>Raoultibacter</taxon>
    </lineage>
</organism>
<feature type="transmembrane region" description="Helical" evidence="4">
    <location>
        <begin position="53"/>
        <end position="75"/>
    </location>
</feature>
<feature type="transmembrane region" description="Helical" evidence="4">
    <location>
        <begin position="146"/>
        <end position="165"/>
    </location>
</feature>
<gene>
    <name evidence="6" type="ORF">CE91St30_30480</name>
</gene>
<evidence type="ECO:0000256" key="4">
    <source>
        <dbReference type="SAM" id="Phobius"/>
    </source>
</evidence>
<protein>
    <recommendedName>
        <fullName evidence="5">HTH luxR-type domain-containing protein</fullName>
    </recommendedName>
</protein>
<feature type="transmembrane region" description="Helical" evidence="4">
    <location>
        <begin position="87"/>
        <end position="110"/>
    </location>
</feature>
<dbReference type="Proteomes" id="UP001320544">
    <property type="component" value="Chromosome"/>
</dbReference>
<keyword evidence="4" id="KW-1133">Transmembrane helix</keyword>
<dbReference type="PROSITE" id="PS50043">
    <property type="entry name" value="HTH_LUXR_2"/>
    <property type="match status" value="1"/>
</dbReference>
<evidence type="ECO:0000259" key="5">
    <source>
        <dbReference type="PROSITE" id="PS50043"/>
    </source>
</evidence>
<proteinExistence type="predicted"/>
<evidence type="ECO:0000313" key="6">
    <source>
        <dbReference type="EMBL" id="BDE97715.1"/>
    </source>
</evidence>
<keyword evidence="4" id="KW-0812">Transmembrane</keyword>
<name>A0ABN6MLE6_9ACTN</name>
<dbReference type="CDD" id="cd06170">
    <property type="entry name" value="LuxR_C_like"/>
    <property type="match status" value="1"/>
</dbReference>
<feature type="domain" description="HTH luxR-type" evidence="5">
    <location>
        <begin position="423"/>
        <end position="488"/>
    </location>
</feature>
<keyword evidence="1" id="KW-0805">Transcription regulation</keyword>
<dbReference type="EMBL" id="AP025564">
    <property type="protein sequence ID" value="BDE97715.1"/>
    <property type="molecule type" value="Genomic_DNA"/>
</dbReference>
<feature type="transmembrane region" description="Helical" evidence="4">
    <location>
        <begin position="278"/>
        <end position="296"/>
    </location>
</feature>
<evidence type="ECO:0000313" key="7">
    <source>
        <dbReference type="Proteomes" id="UP001320544"/>
    </source>
</evidence>
<dbReference type="SUPFAM" id="SSF103473">
    <property type="entry name" value="MFS general substrate transporter"/>
    <property type="match status" value="1"/>
</dbReference>
<evidence type="ECO:0000256" key="3">
    <source>
        <dbReference type="ARBA" id="ARBA00023163"/>
    </source>
</evidence>
<dbReference type="PRINTS" id="PR00038">
    <property type="entry name" value="HTHLUXR"/>
</dbReference>
<evidence type="ECO:0000256" key="2">
    <source>
        <dbReference type="ARBA" id="ARBA00023125"/>
    </source>
</evidence>
<feature type="transmembrane region" description="Helical" evidence="4">
    <location>
        <begin position="12"/>
        <end position="33"/>
    </location>
</feature>
<keyword evidence="2" id="KW-0238">DNA-binding</keyword>
<feature type="transmembrane region" description="Helical" evidence="4">
    <location>
        <begin position="116"/>
        <end position="134"/>
    </location>
</feature>
<accession>A0ABN6MLE6</accession>
<dbReference type="InterPro" id="IPR036259">
    <property type="entry name" value="MFS_trans_sf"/>
</dbReference>
<keyword evidence="3" id="KW-0804">Transcription</keyword>
<dbReference type="SUPFAM" id="SSF46894">
    <property type="entry name" value="C-terminal effector domain of the bipartite response regulators"/>
    <property type="match status" value="1"/>
</dbReference>
<feature type="transmembrane region" description="Helical" evidence="4">
    <location>
        <begin position="302"/>
        <end position="326"/>
    </location>
</feature>
<feature type="transmembrane region" description="Helical" evidence="4">
    <location>
        <begin position="171"/>
        <end position="191"/>
    </location>
</feature>
<dbReference type="RefSeq" id="WP_244387112.1">
    <property type="nucleotide sequence ID" value="NZ_AP025564.1"/>
</dbReference>
<dbReference type="InterPro" id="IPR036388">
    <property type="entry name" value="WH-like_DNA-bd_sf"/>
</dbReference>
<feature type="transmembrane region" description="Helical" evidence="4">
    <location>
        <begin position="251"/>
        <end position="271"/>
    </location>
</feature>
<keyword evidence="7" id="KW-1185">Reference proteome</keyword>
<keyword evidence="4" id="KW-0472">Membrane</keyword>
<dbReference type="InterPro" id="IPR016032">
    <property type="entry name" value="Sig_transdc_resp-reg_C-effctor"/>
</dbReference>
<reference evidence="6 7" key="1">
    <citation type="submission" date="2022-01" db="EMBL/GenBank/DDBJ databases">
        <title>Novel bile acid biosynthetic pathways are enriched in the microbiome of centenarians.</title>
        <authorList>
            <person name="Sato Y."/>
            <person name="Atarashi K."/>
            <person name="Plichta R.D."/>
            <person name="Arai Y."/>
            <person name="Sasajima S."/>
            <person name="Kearney M.S."/>
            <person name="Suda W."/>
            <person name="Takeshita K."/>
            <person name="Sasaki T."/>
            <person name="Okamoto S."/>
            <person name="Skelly N.A."/>
            <person name="Okamura Y."/>
            <person name="Vlamakis H."/>
            <person name="Li Y."/>
            <person name="Tanoue T."/>
            <person name="Takei H."/>
            <person name="Nittono H."/>
            <person name="Narushima S."/>
            <person name="Irie J."/>
            <person name="Itoh H."/>
            <person name="Moriya K."/>
            <person name="Sugiura Y."/>
            <person name="Suematsu M."/>
            <person name="Moritoki N."/>
            <person name="Shibata S."/>
            <person name="Littman R.D."/>
            <person name="Fischbach A.M."/>
            <person name="Uwamino Y."/>
            <person name="Inoue T."/>
            <person name="Honda A."/>
            <person name="Hattori M."/>
            <person name="Murai T."/>
            <person name="Xavier J.R."/>
            <person name="Hirose N."/>
            <person name="Honda K."/>
        </authorList>
    </citation>
    <scope>NUCLEOTIDE SEQUENCE [LARGE SCALE GENOMIC DNA]</scope>
    <source>
        <strain evidence="6 7">CE91-St30</strain>
    </source>
</reference>
<dbReference type="SMART" id="SM00421">
    <property type="entry name" value="HTH_LUXR"/>
    <property type="match status" value="1"/>
</dbReference>
<feature type="transmembrane region" description="Helical" evidence="4">
    <location>
        <begin position="338"/>
        <end position="360"/>
    </location>
</feature>
<sequence length="490" mass="53192">MWGFLKKGTVSFRGAALLVIVGAISFALTRVWMTLAINLHISIGPSVDAVASIQALVSIIIVARFLTDAVFVAVGRRIPSLAAHPTVVAGVPIALSFGTLFVTCAANGWIDSFALLALGAVCCGIGIETFWLLWSELFVSIDFDKVKTIILAKIGIDAVCALVFGSLPYEAAFVLLVVLPLVCLVGFRWAWSLRASEEPATAAKPWRNISLKQFAPIGIGVVMLCFGFNFSQSGFQDVLSGIDNSYTLGNWVSIIGRFVTFAVMFVALKLMKDCHFEVLFRASIVTATIGFLSLILPFDGRFACFSIAVIVASFIAENAITLLTVYAAKHATNSPVQILAWGQLALRAGGLFGVIAGNAIAHSVSTDMHEEVLPYLVSLEVLLLTFAAIYFVREQNISRFLWEVVPGAVETSESDGAPYKTALLADAYGLTQREQEVLGLLLRGRSIPYIKETLYISTNTAKTHVRHIYQKMGIHERQELLTLANTFRGK</sequence>
<dbReference type="PANTHER" id="PTHR44688:SF16">
    <property type="entry name" value="DNA-BINDING TRANSCRIPTIONAL ACTIVATOR DEVR_DOSR"/>
    <property type="match status" value="1"/>
</dbReference>
<dbReference type="Gene3D" id="1.10.10.10">
    <property type="entry name" value="Winged helix-like DNA-binding domain superfamily/Winged helix DNA-binding domain"/>
    <property type="match status" value="1"/>
</dbReference>
<dbReference type="PANTHER" id="PTHR44688">
    <property type="entry name" value="DNA-BINDING TRANSCRIPTIONAL ACTIVATOR DEVR_DOSR"/>
    <property type="match status" value="1"/>
</dbReference>
<dbReference type="InterPro" id="IPR000792">
    <property type="entry name" value="Tscrpt_reg_LuxR_C"/>
</dbReference>